<dbReference type="Pfam" id="PF01735">
    <property type="entry name" value="PLA2_B"/>
    <property type="match status" value="1"/>
</dbReference>
<dbReference type="STRING" id="33097.A0A150GNC8"/>
<dbReference type="SUPFAM" id="SSF52151">
    <property type="entry name" value="FabD/lysophospholipase-like"/>
    <property type="match status" value="1"/>
</dbReference>
<reference evidence="6" key="1">
    <citation type="journal article" date="2016" name="Nat. Commun.">
        <title>The Gonium pectorale genome demonstrates co-option of cell cycle regulation during the evolution of multicellularity.</title>
        <authorList>
            <person name="Hanschen E.R."/>
            <person name="Marriage T.N."/>
            <person name="Ferris P.J."/>
            <person name="Hamaji T."/>
            <person name="Toyoda A."/>
            <person name="Fujiyama A."/>
            <person name="Neme R."/>
            <person name="Noguchi H."/>
            <person name="Minakuchi Y."/>
            <person name="Suzuki M."/>
            <person name="Kawai-Toyooka H."/>
            <person name="Smith D.R."/>
            <person name="Sparks H."/>
            <person name="Anderson J."/>
            <person name="Bakaric R."/>
            <person name="Luria V."/>
            <person name="Karger A."/>
            <person name="Kirschner M.W."/>
            <person name="Durand P.M."/>
            <person name="Michod R.E."/>
            <person name="Nozaki H."/>
            <person name="Olson B.J."/>
        </authorList>
    </citation>
    <scope>NUCLEOTIDE SEQUENCE [LARGE SCALE GENOMIC DNA]</scope>
    <source>
        <strain evidence="6">NIES-2863</strain>
    </source>
</reference>
<dbReference type="Proteomes" id="UP000075714">
    <property type="component" value="Unassembled WGS sequence"/>
</dbReference>
<keyword evidence="1" id="KW-0378">Hydrolase</keyword>
<name>A0A150GNC8_GONPE</name>
<comment type="caution">
    <text evidence="5">The sequence shown here is derived from an EMBL/GenBank/DDBJ whole genome shotgun (WGS) entry which is preliminary data.</text>
</comment>
<dbReference type="PANTHER" id="PTHR10728:SF40">
    <property type="entry name" value="PATATIN FAMILY PROTEIN"/>
    <property type="match status" value="1"/>
</dbReference>
<dbReference type="AlphaFoldDB" id="A0A150GNC8"/>
<dbReference type="OrthoDB" id="4084751at2759"/>
<evidence type="ECO:0000313" key="5">
    <source>
        <dbReference type="EMBL" id="KXZ51366.1"/>
    </source>
</evidence>
<accession>A0A150GNC8</accession>
<dbReference type="EMBL" id="LSYV01000014">
    <property type="protein sequence ID" value="KXZ51366.1"/>
    <property type="molecule type" value="Genomic_DNA"/>
</dbReference>
<keyword evidence="2" id="KW-0443">Lipid metabolism</keyword>
<feature type="compositionally biased region" description="Polar residues" evidence="3">
    <location>
        <begin position="19"/>
        <end position="35"/>
    </location>
</feature>
<protein>
    <recommendedName>
        <fullName evidence="4">PLA2c domain-containing protein</fullName>
    </recommendedName>
</protein>
<evidence type="ECO:0000259" key="4">
    <source>
        <dbReference type="Pfam" id="PF01735"/>
    </source>
</evidence>
<dbReference type="InterPro" id="IPR016035">
    <property type="entry name" value="Acyl_Trfase/lysoPLipase"/>
</dbReference>
<gene>
    <name evidence="5" type="ORF">GPECTOR_13g855</name>
</gene>
<evidence type="ECO:0000256" key="2">
    <source>
        <dbReference type="ARBA" id="ARBA00023098"/>
    </source>
</evidence>
<keyword evidence="6" id="KW-1185">Reference proteome</keyword>
<dbReference type="Gene3D" id="3.40.1090.10">
    <property type="entry name" value="Cytosolic phospholipase A2 catalytic domain"/>
    <property type="match status" value="1"/>
</dbReference>
<sequence length="615" mass="66524">MGNWLSSWLGGGRKPEGSAPSNSQKPGTTGAQPQYSIKVDAGAQRPDVPVKTWVAGPDGRLGFPELDDPEFRIPALDDKAPLAICISGGGFRATTLGLGWLRGLHHLGVLERAKYLMVCSGASWLGAAVCFQKKSSLEEFLGPYLPPEECNLKALAKVGARGRTYASAVADAVPLHDYVKHQIKGLVKPKDDEARSWTAAMTASFLRPFGLGDTDTSTVTATGTQGDVHLSVAARAQVAGRRTVYTTDPAELPFPIVVQAVMLPKDRLTYYPFEWTPLYGGCPVAYDKTEPKLGAGWVETLGLNAALAAKPERVVGGTTHVRVRPMGPASLGEAIGISSAYSSYVWKLGKTDKGLQAHKRLGFHTAEYFNQQDWSNAQLELVDGGGTDYNSILPALRRKVPNIMILTATATDVKTFDQFLPEPNLDHQFIAQLFGCWPGNPNDKEALPAAELNARMQIFPKSGFKELFDALRAKLAAGEPPVHVTEYEVKENAALGIPGGWRVRVMWVINDAQPAWEAALPQDTRAKLERDRTSKLKIEKLNPFDAVSFNEFPMYSAMALNYPPELVGLMSNHAAHMLVRCREAVESMLGGGSKEGRAEGGVVKEVAPAGVMVHA</sequence>
<organism evidence="5 6">
    <name type="scientific">Gonium pectorale</name>
    <name type="common">Green alga</name>
    <dbReference type="NCBI Taxonomy" id="33097"/>
    <lineage>
        <taxon>Eukaryota</taxon>
        <taxon>Viridiplantae</taxon>
        <taxon>Chlorophyta</taxon>
        <taxon>core chlorophytes</taxon>
        <taxon>Chlorophyceae</taxon>
        <taxon>CS clade</taxon>
        <taxon>Chlamydomonadales</taxon>
        <taxon>Volvocaceae</taxon>
        <taxon>Gonium</taxon>
    </lineage>
</organism>
<dbReference type="GO" id="GO:0046475">
    <property type="term" value="P:glycerophospholipid catabolic process"/>
    <property type="evidence" value="ECO:0007669"/>
    <property type="project" value="TreeGrafter"/>
</dbReference>
<evidence type="ECO:0000313" key="6">
    <source>
        <dbReference type="Proteomes" id="UP000075714"/>
    </source>
</evidence>
<feature type="domain" description="PLA2c" evidence="4">
    <location>
        <begin position="82"/>
        <end position="141"/>
    </location>
</feature>
<evidence type="ECO:0000256" key="1">
    <source>
        <dbReference type="ARBA" id="ARBA00022801"/>
    </source>
</evidence>
<dbReference type="GO" id="GO:0005829">
    <property type="term" value="C:cytosol"/>
    <property type="evidence" value="ECO:0007669"/>
    <property type="project" value="TreeGrafter"/>
</dbReference>
<dbReference type="InterPro" id="IPR002642">
    <property type="entry name" value="LysoPLipase_cat_dom"/>
</dbReference>
<dbReference type="PANTHER" id="PTHR10728">
    <property type="entry name" value="CYTOSOLIC PHOSPHOLIPASE A2"/>
    <property type="match status" value="1"/>
</dbReference>
<feature type="region of interest" description="Disordered" evidence="3">
    <location>
        <begin position="1"/>
        <end position="40"/>
    </location>
</feature>
<evidence type="ECO:0000256" key="3">
    <source>
        <dbReference type="SAM" id="MobiDB-lite"/>
    </source>
</evidence>
<dbReference type="GO" id="GO:0004623">
    <property type="term" value="F:phospholipase A2 activity"/>
    <property type="evidence" value="ECO:0007669"/>
    <property type="project" value="TreeGrafter"/>
</dbReference>
<proteinExistence type="predicted"/>